<comment type="caution">
    <text evidence="2">The sequence shown here is derived from an EMBL/GenBank/DDBJ whole genome shotgun (WGS) entry which is preliminary data.</text>
</comment>
<sequence length="86" mass="9455">MRKRVTCLTPPSLHSRRMCTPCNIWVSPLFHIDIVSSALTKTHSSEPSALAAVDTYTVASVYQLVELTQGPRQHSPGSTSPKRSPH</sequence>
<evidence type="ECO:0000256" key="1">
    <source>
        <dbReference type="SAM" id="MobiDB-lite"/>
    </source>
</evidence>
<dbReference type="EMBL" id="MU154650">
    <property type="protein sequence ID" value="KAF9490066.1"/>
    <property type="molecule type" value="Genomic_DNA"/>
</dbReference>
<feature type="compositionally biased region" description="Polar residues" evidence="1">
    <location>
        <begin position="70"/>
        <end position="86"/>
    </location>
</feature>
<name>A0A9P5ZQK7_PLEER</name>
<keyword evidence="3" id="KW-1185">Reference proteome</keyword>
<dbReference type="AlphaFoldDB" id="A0A9P5ZQK7"/>
<evidence type="ECO:0000313" key="3">
    <source>
        <dbReference type="Proteomes" id="UP000807025"/>
    </source>
</evidence>
<evidence type="ECO:0000313" key="2">
    <source>
        <dbReference type="EMBL" id="KAF9490066.1"/>
    </source>
</evidence>
<gene>
    <name evidence="2" type="ORF">BDN71DRAFT_1454992</name>
</gene>
<organism evidence="2 3">
    <name type="scientific">Pleurotus eryngii</name>
    <name type="common">Boletus of the steppes</name>
    <dbReference type="NCBI Taxonomy" id="5323"/>
    <lineage>
        <taxon>Eukaryota</taxon>
        <taxon>Fungi</taxon>
        <taxon>Dikarya</taxon>
        <taxon>Basidiomycota</taxon>
        <taxon>Agaricomycotina</taxon>
        <taxon>Agaricomycetes</taxon>
        <taxon>Agaricomycetidae</taxon>
        <taxon>Agaricales</taxon>
        <taxon>Pleurotineae</taxon>
        <taxon>Pleurotaceae</taxon>
        <taxon>Pleurotus</taxon>
    </lineage>
</organism>
<accession>A0A9P5ZQK7</accession>
<reference evidence="2" key="1">
    <citation type="submission" date="2020-11" db="EMBL/GenBank/DDBJ databases">
        <authorList>
            <consortium name="DOE Joint Genome Institute"/>
            <person name="Ahrendt S."/>
            <person name="Riley R."/>
            <person name="Andreopoulos W."/>
            <person name="Labutti K."/>
            <person name="Pangilinan J."/>
            <person name="Ruiz-Duenas F.J."/>
            <person name="Barrasa J.M."/>
            <person name="Sanchez-Garcia M."/>
            <person name="Camarero S."/>
            <person name="Miyauchi S."/>
            <person name="Serrano A."/>
            <person name="Linde D."/>
            <person name="Babiker R."/>
            <person name="Drula E."/>
            <person name="Ayuso-Fernandez I."/>
            <person name="Pacheco R."/>
            <person name="Padilla G."/>
            <person name="Ferreira P."/>
            <person name="Barriuso J."/>
            <person name="Kellner H."/>
            <person name="Castanera R."/>
            <person name="Alfaro M."/>
            <person name="Ramirez L."/>
            <person name="Pisabarro A.G."/>
            <person name="Kuo A."/>
            <person name="Tritt A."/>
            <person name="Lipzen A."/>
            <person name="He G."/>
            <person name="Yan M."/>
            <person name="Ng V."/>
            <person name="Cullen D."/>
            <person name="Martin F."/>
            <person name="Rosso M.-N."/>
            <person name="Henrissat B."/>
            <person name="Hibbett D."/>
            <person name="Martinez A.T."/>
            <person name="Grigoriev I.V."/>
        </authorList>
    </citation>
    <scope>NUCLEOTIDE SEQUENCE</scope>
    <source>
        <strain evidence="2">ATCC 90797</strain>
    </source>
</reference>
<dbReference type="Proteomes" id="UP000807025">
    <property type="component" value="Unassembled WGS sequence"/>
</dbReference>
<proteinExistence type="predicted"/>
<feature type="region of interest" description="Disordered" evidence="1">
    <location>
        <begin position="67"/>
        <end position="86"/>
    </location>
</feature>
<protein>
    <submittedName>
        <fullName evidence="2">Uncharacterized protein</fullName>
    </submittedName>
</protein>